<sequence length="544" mass="62240">MFLHRHVCSTSKVSRIPWRYKKLAITQGQKSLIDYLHATRSIPYAYADQIAKNSLSSLTNLISKLGSFSPPHFPHNLDKFLRYNPINEFEFFFESIGIPPSKFPSLFPHNKFFFSEDATLFDAACVLSEFGFPWDQLGVLYVESGCVFKWGASELRDRLCDFKRYGFCNAQVVGICLVFPFVFTAQKGDHVDALFCDLRLLFGLTECVEGKGKGVDDWIGVCRKIKFFYDLNGGKSIVGFIGGGIAAIVEHGEEELVQAAEYFCRFGLKKEEVVRLIVDKPELLGFDLENHVVNVVKLLKYFGMSSKGVEDVRKDYAQMLGTVKMGNLPNVMRALGLNEWFIDKIKDGNHGLLVGFVVSYPKEVRDKSYLARLKVIRASRFPIHNMSKLNFLHAIGFGENALTLNVFTQMHGTSEELQNRFDCLLHLGIEFSKVCKMIMVHPKILSQNPESIKQKTNFLCQEMGYPVEHLVTFPAFLCFDLENRIKPRYRFHMWIMEKGLSSKKYSIASMVATSNRNLVSRAFKIHPAVPKHWFEQFYPRNLPL</sequence>
<evidence type="ECO:0000256" key="3">
    <source>
        <dbReference type="ARBA" id="ARBA00022946"/>
    </source>
</evidence>
<organism evidence="4 5">
    <name type="scientific">Psophocarpus tetragonolobus</name>
    <name type="common">Winged bean</name>
    <name type="synonym">Dolichos tetragonolobus</name>
    <dbReference type="NCBI Taxonomy" id="3891"/>
    <lineage>
        <taxon>Eukaryota</taxon>
        <taxon>Viridiplantae</taxon>
        <taxon>Streptophyta</taxon>
        <taxon>Embryophyta</taxon>
        <taxon>Tracheophyta</taxon>
        <taxon>Spermatophyta</taxon>
        <taxon>Magnoliopsida</taxon>
        <taxon>eudicotyledons</taxon>
        <taxon>Gunneridae</taxon>
        <taxon>Pentapetalae</taxon>
        <taxon>rosids</taxon>
        <taxon>fabids</taxon>
        <taxon>Fabales</taxon>
        <taxon>Fabaceae</taxon>
        <taxon>Papilionoideae</taxon>
        <taxon>50 kb inversion clade</taxon>
        <taxon>NPAAA clade</taxon>
        <taxon>indigoferoid/millettioid clade</taxon>
        <taxon>Phaseoleae</taxon>
        <taxon>Psophocarpus</taxon>
    </lineage>
</organism>
<keyword evidence="2" id="KW-0806">Transcription termination</keyword>
<dbReference type="GO" id="GO:0003676">
    <property type="term" value="F:nucleic acid binding"/>
    <property type="evidence" value="ECO:0007669"/>
    <property type="project" value="InterPro"/>
</dbReference>
<evidence type="ECO:0000256" key="2">
    <source>
        <dbReference type="ARBA" id="ARBA00022472"/>
    </source>
</evidence>
<protein>
    <submittedName>
        <fullName evidence="4">Uncharacterized protein</fullName>
    </submittedName>
</protein>
<dbReference type="SMART" id="SM00733">
    <property type="entry name" value="Mterf"/>
    <property type="match status" value="4"/>
</dbReference>
<keyword evidence="3" id="KW-0809">Transit peptide</keyword>
<keyword evidence="5" id="KW-1185">Reference proteome</keyword>
<gene>
    <name evidence="4" type="ORF">VNO78_26111</name>
</gene>
<dbReference type="Gene3D" id="1.25.70.10">
    <property type="entry name" value="Transcription termination factor 3, mitochondrial"/>
    <property type="match status" value="3"/>
</dbReference>
<dbReference type="InterPro" id="IPR003690">
    <property type="entry name" value="MTERF"/>
</dbReference>
<dbReference type="Pfam" id="PF02536">
    <property type="entry name" value="mTERF"/>
    <property type="match status" value="2"/>
</dbReference>
<dbReference type="GO" id="GO:0006353">
    <property type="term" value="P:DNA-templated transcription termination"/>
    <property type="evidence" value="ECO:0007669"/>
    <property type="project" value="UniProtKB-KW"/>
</dbReference>
<comment type="caution">
    <text evidence="4">The sequence shown here is derived from an EMBL/GenBank/DDBJ whole genome shotgun (WGS) entry which is preliminary data.</text>
</comment>
<dbReference type="AlphaFoldDB" id="A0AAN9X855"/>
<comment type="similarity">
    <text evidence="1">Belongs to the mTERF family.</text>
</comment>
<dbReference type="EMBL" id="JAYMYS010000007">
    <property type="protein sequence ID" value="KAK7386128.1"/>
    <property type="molecule type" value="Genomic_DNA"/>
</dbReference>
<evidence type="ECO:0000256" key="1">
    <source>
        <dbReference type="ARBA" id="ARBA00007692"/>
    </source>
</evidence>
<accession>A0AAN9X855</accession>
<evidence type="ECO:0000313" key="5">
    <source>
        <dbReference type="Proteomes" id="UP001386955"/>
    </source>
</evidence>
<keyword evidence="2" id="KW-0805">Transcription regulation</keyword>
<reference evidence="4 5" key="1">
    <citation type="submission" date="2024-01" db="EMBL/GenBank/DDBJ databases">
        <title>The genomes of 5 underutilized Papilionoideae crops provide insights into root nodulation and disease resistanc.</title>
        <authorList>
            <person name="Jiang F."/>
        </authorList>
    </citation>
    <scope>NUCLEOTIDE SEQUENCE [LARGE SCALE GENOMIC DNA]</scope>
    <source>
        <strain evidence="4">DUOXIRENSHENG_FW03</strain>
        <tissue evidence="4">Leaves</tissue>
    </source>
</reference>
<dbReference type="Proteomes" id="UP001386955">
    <property type="component" value="Unassembled WGS sequence"/>
</dbReference>
<dbReference type="PANTHER" id="PTHR13068">
    <property type="entry name" value="CGI-12 PROTEIN-RELATED"/>
    <property type="match status" value="1"/>
</dbReference>
<name>A0AAN9X855_PSOTE</name>
<keyword evidence="2" id="KW-0804">Transcription</keyword>
<dbReference type="InterPro" id="IPR038538">
    <property type="entry name" value="MTERF_sf"/>
</dbReference>
<proteinExistence type="inferred from homology"/>
<dbReference type="PANTHER" id="PTHR13068:SF113">
    <property type="entry name" value="TRANSCRIPTION TERMINATION FACTOR MTEF18, MITOCHONDRIAL"/>
    <property type="match status" value="1"/>
</dbReference>
<dbReference type="FunFam" id="1.25.70.10:FF:000017">
    <property type="entry name" value="Transcription termination factor MTEF18, mitochondrial"/>
    <property type="match status" value="1"/>
</dbReference>
<evidence type="ECO:0000313" key="4">
    <source>
        <dbReference type="EMBL" id="KAK7386128.1"/>
    </source>
</evidence>